<dbReference type="RefSeq" id="WP_089852492.1">
    <property type="nucleotide sequence ID" value="NZ_FNEJ01000051.1"/>
</dbReference>
<dbReference type="STRING" id="555512.SAMN04487993_105111"/>
<accession>A0A1G8UTL2</accession>
<evidence type="ECO:0000313" key="1">
    <source>
        <dbReference type="EMBL" id="SDJ57143.1"/>
    </source>
</evidence>
<evidence type="ECO:0000313" key="2">
    <source>
        <dbReference type="Proteomes" id="UP000199093"/>
    </source>
</evidence>
<sequence length="78" mass="7639">MGYLTSAEAVIRAALSAAMRVEGVSFHSAGAGASADIQFAALVTKSFAINNSLATQLGATGLVLPGSGSGNILTQNAA</sequence>
<dbReference type="AlphaFoldDB" id="A0A1G8UTL2"/>
<reference evidence="1 2" key="1">
    <citation type="submission" date="2016-10" db="EMBL/GenBank/DDBJ databases">
        <authorList>
            <person name="de Groot N.N."/>
        </authorList>
    </citation>
    <scope>NUCLEOTIDE SEQUENCE [LARGE SCALE GENOMIC DNA]</scope>
    <source>
        <strain evidence="1 2">DSM 26424</strain>
    </source>
</reference>
<proteinExistence type="predicted"/>
<protein>
    <submittedName>
        <fullName evidence="1">Uncharacterized protein</fullName>
    </submittedName>
</protein>
<organism evidence="1 2">
    <name type="scientific">Salipiger marinus</name>
    <dbReference type="NCBI Taxonomy" id="555512"/>
    <lineage>
        <taxon>Bacteria</taxon>
        <taxon>Pseudomonadati</taxon>
        <taxon>Pseudomonadota</taxon>
        <taxon>Alphaproteobacteria</taxon>
        <taxon>Rhodobacterales</taxon>
        <taxon>Roseobacteraceae</taxon>
        <taxon>Salipiger</taxon>
    </lineage>
</organism>
<dbReference type="EMBL" id="FNEJ01000051">
    <property type="protein sequence ID" value="SDJ57143.1"/>
    <property type="molecule type" value="Genomic_DNA"/>
</dbReference>
<keyword evidence="2" id="KW-1185">Reference proteome</keyword>
<dbReference type="Proteomes" id="UP000199093">
    <property type="component" value="Unassembled WGS sequence"/>
</dbReference>
<gene>
    <name evidence="1" type="ORF">SAMN04487993_105111</name>
</gene>
<name>A0A1G8UTL2_9RHOB</name>